<dbReference type="AlphaFoldDB" id="A0A6C0D181"/>
<evidence type="ECO:0000313" key="1">
    <source>
        <dbReference type="EMBL" id="QHT09990.1"/>
    </source>
</evidence>
<dbReference type="EMBL" id="MN739518">
    <property type="protein sequence ID" value="QHT09990.1"/>
    <property type="molecule type" value="Genomic_DNA"/>
</dbReference>
<protein>
    <recommendedName>
        <fullName evidence="2">Glycosyltransferase</fullName>
    </recommendedName>
</protein>
<proteinExistence type="predicted"/>
<organism evidence="1">
    <name type="scientific">viral metagenome</name>
    <dbReference type="NCBI Taxonomy" id="1070528"/>
    <lineage>
        <taxon>unclassified sequences</taxon>
        <taxon>metagenomes</taxon>
        <taxon>organismal metagenomes</taxon>
    </lineage>
</organism>
<name>A0A6C0D181_9ZZZZ</name>
<evidence type="ECO:0008006" key="2">
    <source>
        <dbReference type="Google" id="ProtNLM"/>
    </source>
</evidence>
<sequence length="261" mass="31393">MYIGKCFGEDGWGFIICRHVNQKKVNDYWKECIRCIRCFHPTIRIVIIDDYSNPEMIDKEEEEHILMNDTRIIIVPSEFKGAGEYLPYYYFHKYRWFEYAIIIHDSVFLNSPMTSKLLDMYNTNSNVAFLWSFADRNCDDNKMIDHYIQLLEGHDVLVKTRKMDKWRGCFGVMTCIRLSFIDKLVEDHRLFDILLPKIKTKKDRETLERIVSIIIHANVGEGEVETFFGDIHQFCRWGYKYDDYKRKKWDHLPIIKVWTGR</sequence>
<reference evidence="1" key="1">
    <citation type="journal article" date="2020" name="Nature">
        <title>Giant virus diversity and host interactions through global metagenomics.</title>
        <authorList>
            <person name="Schulz F."/>
            <person name="Roux S."/>
            <person name="Paez-Espino D."/>
            <person name="Jungbluth S."/>
            <person name="Walsh D.A."/>
            <person name="Denef V.J."/>
            <person name="McMahon K.D."/>
            <person name="Konstantinidis K.T."/>
            <person name="Eloe-Fadrosh E.A."/>
            <person name="Kyrpides N.C."/>
            <person name="Woyke T."/>
        </authorList>
    </citation>
    <scope>NUCLEOTIDE SEQUENCE</scope>
    <source>
        <strain evidence="1">GVMAG-M-3300023174-104</strain>
    </source>
</reference>
<accession>A0A6C0D181</accession>